<dbReference type="EMBL" id="CP060635">
    <property type="protein sequence ID" value="QNM07499.1"/>
    <property type="molecule type" value="Genomic_DNA"/>
</dbReference>
<dbReference type="InterPro" id="IPR038071">
    <property type="entry name" value="UROD/MetE-like_sf"/>
</dbReference>
<name>A0A7G9G9L7_9FIRM</name>
<sequence length="436" mass="51283">MITIEEKKYLRELAKKLRDLAQDEKWRQREQDWIDLYNHKSRRTLIYSFVFDDAWLEILHPSKTLRVKDPMFRKIEFDIIKRIYRAEHFACDTVLYPDLYVPIEYRFSDWADNFVKPYGAAVEGELRTTAVYHPVLETTADIKKLRKPKLEYLDWKKTDENYEAVSDVFGELLPVHKGCPFIGSTDFRVFGWGLSIIDVLCELRGLEQVFYDIYEEPEFLHEVLSFMQEGYLDYIDTMEKEHLFVLNNNGYYHSLSGGEASPVGENGLGITDRLPGKDFDPQNVKAKDLWGYMQEQEFTAVGADARYEFAIKYQKAISERFGAVTYGCCENNDFNYDNITENISNLEVVSVPYVSDIRIAAERLKDYVMAWRPLQTPVSSFNEEEFRRKTMEHMEIMKDNNAVYWCGAPLTLEGHPEYIDKTTKIVRECAEYYARR</sequence>
<accession>A0A7G9G9L7</accession>
<keyword evidence="2" id="KW-1185">Reference proteome</keyword>
<evidence type="ECO:0000313" key="1">
    <source>
        <dbReference type="EMBL" id="QNM07499.1"/>
    </source>
</evidence>
<dbReference type="AlphaFoldDB" id="A0A7G9G9L7"/>
<proteinExistence type="predicted"/>
<organism evidence="1 2">
    <name type="scientific">Wansuia hejianensis</name>
    <dbReference type="NCBI Taxonomy" id="2763667"/>
    <lineage>
        <taxon>Bacteria</taxon>
        <taxon>Bacillati</taxon>
        <taxon>Bacillota</taxon>
        <taxon>Clostridia</taxon>
        <taxon>Lachnospirales</taxon>
        <taxon>Lachnospiraceae</taxon>
        <taxon>Wansuia</taxon>
    </lineage>
</organism>
<dbReference type="Proteomes" id="UP000515860">
    <property type="component" value="Chromosome"/>
</dbReference>
<evidence type="ECO:0008006" key="3">
    <source>
        <dbReference type="Google" id="ProtNLM"/>
    </source>
</evidence>
<dbReference type="Gene3D" id="3.20.20.210">
    <property type="match status" value="1"/>
</dbReference>
<reference evidence="1 2" key="1">
    <citation type="submission" date="2020-08" db="EMBL/GenBank/DDBJ databases">
        <authorList>
            <person name="Liu C."/>
            <person name="Sun Q."/>
        </authorList>
    </citation>
    <scope>NUCLEOTIDE SEQUENCE [LARGE SCALE GENOMIC DNA]</scope>
    <source>
        <strain evidence="1 2">NSJ-29</strain>
    </source>
</reference>
<evidence type="ECO:0000313" key="2">
    <source>
        <dbReference type="Proteomes" id="UP000515860"/>
    </source>
</evidence>
<protein>
    <recommendedName>
        <fullName evidence="3">Uroporphyrinogen decarboxylase</fullName>
    </recommendedName>
</protein>
<dbReference type="RefSeq" id="WP_118642904.1">
    <property type="nucleotide sequence ID" value="NZ_CP060635.1"/>
</dbReference>
<dbReference type="KEGG" id="whj:H9Q79_11230"/>
<gene>
    <name evidence="1" type="ORF">H9Q79_11230</name>
</gene>